<dbReference type="GO" id="GO:0030036">
    <property type="term" value="P:actin cytoskeleton organization"/>
    <property type="evidence" value="ECO:0007669"/>
    <property type="project" value="InterPro"/>
</dbReference>
<dbReference type="FunFam" id="2.60.40.10:FF:000140">
    <property type="entry name" value="FiLamiN (Actin binding protein) homolog"/>
    <property type="match status" value="1"/>
</dbReference>
<dbReference type="SMR" id="A0A2G8KHG4"/>
<keyword evidence="2" id="KW-0677">Repeat</keyword>
<dbReference type="InterPro" id="IPR013783">
    <property type="entry name" value="Ig-like_fold"/>
</dbReference>
<dbReference type="InterPro" id="IPR044801">
    <property type="entry name" value="Filamin"/>
</dbReference>
<dbReference type="Gene3D" id="1.10.418.10">
    <property type="entry name" value="Calponin-like domain"/>
    <property type="match status" value="1"/>
</dbReference>
<reference evidence="5 6" key="1">
    <citation type="journal article" date="2017" name="PLoS Biol.">
        <title>The sea cucumber genome provides insights into morphological evolution and visceral regeneration.</title>
        <authorList>
            <person name="Zhang X."/>
            <person name="Sun L."/>
            <person name="Yuan J."/>
            <person name="Sun Y."/>
            <person name="Gao Y."/>
            <person name="Zhang L."/>
            <person name="Li S."/>
            <person name="Dai H."/>
            <person name="Hamel J.F."/>
            <person name="Liu C."/>
            <person name="Yu Y."/>
            <person name="Liu S."/>
            <person name="Lin W."/>
            <person name="Guo K."/>
            <person name="Jin S."/>
            <person name="Xu P."/>
            <person name="Storey K.B."/>
            <person name="Huan P."/>
            <person name="Zhang T."/>
            <person name="Zhou Y."/>
            <person name="Zhang J."/>
            <person name="Lin C."/>
            <person name="Li X."/>
            <person name="Xing L."/>
            <person name="Huo D."/>
            <person name="Sun M."/>
            <person name="Wang L."/>
            <person name="Mercier A."/>
            <person name="Li F."/>
            <person name="Yang H."/>
            <person name="Xiang J."/>
        </authorList>
    </citation>
    <scope>NUCLEOTIDE SEQUENCE [LARGE SCALE GENOMIC DNA]</scope>
    <source>
        <strain evidence="5">Shaxun</strain>
        <tissue evidence="5">Muscle</tissue>
    </source>
</reference>
<feature type="repeat" description="Filamin" evidence="3">
    <location>
        <begin position="462"/>
        <end position="498"/>
    </location>
</feature>
<accession>A0A2G8KHG4</accession>
<dbReference type="InterPro" id="IPR017868">
    <property type="entry name" value="Filamin/ABP280_repeat-like"/>
</dbReference>
<feature type="repeat" description="Filamin" evidence="3">
    <location>
        <begin position="171"/>
        <end position="267"/>
    </location>
</feature>
<feature type="repeat" description="Filamin" evidence="3">
    <location>
        <begin position="268"/>
        <end position="364"/>
    </location>
</feature>
<dbReference type="AlphaFoldDB" id="A0A2G8KHG4"/>
<dbReference type="GO" id="GO:0051015">
    <property type="term" value="F:actin filament binding"/>
    <property type="evidence" value="ECO:0007669"/>
    <property type="project" value="InterPro"/>
</dbReference>
<dbReference type="PANTHER" id="PTHR38537:SF8">
    <property type="entry name" value="FILAMIN-A"/>
    <property type="match status" value="1"/>
</dbReference>
<name>A0A2G8KHG4_STIJA</name>
<dbReference type="Proteomes" id="UP000230750">
    <property type="component" value="Unassembled WGS sequence"/>
</dbReference>
<dbReference type="SUPFAM" id="SSF47576">
    <property type="entry name" value="Calponin-homology domain, CH-domain"/>
    <property type="match status" value="1"/>
</dbReference>
<dbReference type="FunFam" id="2.60.40.10:FF:000001">
    <property type="entry name" value="Filamin-C isoform b"/>
    <property type="match status" value="2"/>
</dbReference>
<dbReference type="Pfam" id="PF00630">
    <property type="entry name" value="Filamin"/>
    <property type="match status" value="4"/>
</dbReference>
<keyword evidence="6" id="KW-1185">Reference proteome</keyword>
<protein>
    <submittedName>
        <fullName evidence="5">Putative filamin-B</fullName>
    </submittedName>
</protein>
<feature type="region of interest" description="Disordered" evidence="4">
    <location>
        <begin position="506"/>
        <end position="539"/>
    </location>
</feature>
<dbReference type="SUPFAM" id="SSF81296">
    <property type="entry name" value="E set domains"/>
    <property type="match status" value="5"/>
</dbReference>
<dbReference type="PROSITE" id="PS50194">
    <property type="entry name" value="FILAMIN_REPEAT"/>
    <property type="match status" value="5"/>
</dbReference>
<proteinExistence type="inferred from homology"/>
<dbReference type="PANTHER" id="PTHR38537">
    <property type="entry name" value="JITTERBUG, ISOFORM N"/>
    <property type="match status" value="1"/>
</dbReference>
<organism evidence="5 6">
    <name type="scientific">Stichopus japonicus</name>
    <name type="common">Sea cucumber</name>
    <dbReference type="NCBI Taxonomy" id="307972"/>
    <lineage>
        <taxon>Eukaryota</taxon>
        <taxon>Metazoa</taxon>
        <taxon>Echinodermata</taxon>
        <taxon>Eleutherozoa</taxon>
        <taxon>Echinozoa</taxon>
        <taxon>Holothuroidea</taxon>
        <taxon>Aspidochirotacea</taxon>
        <taxon>Aspidochirotida</taxon>
        <taxon>Stichopodidae</taxon>
        <taxon>Apostichopus</taxon>
    </lineage>
</organism>
<evidence type="ECO:0000256" key="2">
    <source>
        <dbReference type="ARBA" id="ARBA00022737"/>
    </source>
</evidence>
<comment type="caution">
    <text evidence="5">The sequence shown here is derived from an EMBL/GenBank/DDBJ whole genome shotgun (WGS) entry which is preliminary data.</text>
</comment>
<sequence>MAPGLCPDWEDWDPENGLENATEAMKLGEEWLDVPQLLRPEEMNNPKIDDMSMMTYLSQFPKCKCKPNAPLRPKSNAKKVRAYGPGLEDGNLVSQPTSFTVETFGAGSGKVEATIIAPDGNPLPFTQKANKDRNKTHSVEYTPMLPGTYTISVSFNGMVIPKSPFSVNVQNVTVNAGKCSATGPGIQPTGVFLNEPTYFEIHTAGAGASVPTVKLLDPNNQVIPVELQSNGKGLYRVEYTATISGTYQVEVLFGGNHIPGSVFNVSVAHAFNPNAAHAYGRGLQPKGLRVRENCEFYVDAKEAGQSELKVQIIAPGGLDEPAFITDNKDGTFTVNYSPTKPGRYILNVTYGRKPIQKSPFTVNIGPQATGPHAQIKAFGPGLERGVAGKPATFTVEMNGAIGQLGFSVEGPSQAEIKCKDNGDGSCEVTYFPKVPGQYFVHVTCDEEDIDKSPFSPNIVPDAGGFDATKVKAFGPGLEKNGIEINMPVEFTIDTRGAGTPPPSYTSAAGLPFGGPGGPGGPGAPGGQWPGGPGQRPGVPLDLVNAQALPLDLDSAQVLQVALVPQEALQSKSFQ</sequence>
<evidence type="ECO:0000313" key="6">
    <source>
        <dbReference type="Proteomes" id="UP000230750"/>
    </source>
</evidence>
<dbReference type="OrthoDB" id="6756820at2759"/>
<dbReference type="SMART" id="SM00557">
    <property type="entry name" value="IG_FLMN"/>
    <property type="match status" value="4"/>
</dbReference>
<evidence type="ECO:0000256" key="4">
    <source>
        <dbReference type="SAM" id="MobiDB-lite"/>
    </source>
</evidence>
<feature type="repeat" description="Filamin" evidence="3">
    <location>
        <begin position="367"/>
        <end position="458"/>
    </location>
</feature>
<feature type="repeat" description="Filamin" evidence="3">
    <location>
        <begin position="72"/>
        <end position="169"/>
    </location>
</feature>
<dbReference type="InterPro" id="IPR036872">
    <property type="entry name" value="CH_dom_sf"/>
</dbReference>
<feature type="compositionally biased region" description="Gly residues" evidence="4">
    <location>
        <begin position="511"/>
        <end position="534"/>
    </location>
</feature>
<dbReference type="EMBL" id="MRZV01000581">
    <property type="protein sequence ID" value="PIK47410.1"/>
    <property type="molecule type" value="Genomic_DNA"/>
</dbReference>
<evidence type="ECO:0000313" key="5">
    <source>
        <dbReference type="EMBL" id="PIK47410.1"/>
    </source>
</evidence>
<comment type="similarity">
    <text evidence="1">Belongs to the filamin family.</text>
</comment>
<dbReference type="InterPro" id="IPR001298">
    <property type="entry name" value="Filamin/ABP280_rpt"/>
</dbReference>
<evidence type="ECO:0000256" key="3">
    <source>
        <dbReference type="PROSITE-ProRule" id="PRU00087"/>
    </source>
</evidence>
<dbReference type="Gene3D" id="2.60.40.10">
    <property type="entry name" value="Immunoglobulins"/>
    <property type="match status" value="5"/>
</dbReference>
<evidence type="ECO:0000256" key="1">
    <source>
        <dbReference type="ARBA" id="ARBA00009238"/>
    </source>
</evidence>
<gene>
    <name evidence="5" type="ORF">BSL78_15703</name>
</gene>
<dbReference type="InterPro" id="IPR014756">
    <property type="entry name" value="Ig_E-set"/>
</dbReference>
<dbReference type="STRING" id="307972.A0A2G8KHG4"/>